<evidence type="ECO:0000313" key="2">
    <source>
        <dbReference type="EMBL" id="TMR36721.1"/>
    </source>
</evidence>
<name>A0A5S4GW49_9ACTN</name>
<dbReference type="Proteomes" id="UP000306628">
    <property type="component" value="Unassembled WGS sequence"/>
</dbReference>
<dbReference type="InterPro" id="IPR023393">
    <property type="entry name" value="START-like_dom_sf"/>
</dbReference>
<comment type="caution">
    <text evidence="2">The sequence shown here is derived from an EMBL/GenBank/DDBJ whole genome shotgun (WGS) entry which is preliminary data.</text>
</comment>
<dbReference type="RefSeq" id="WP_138689350.1">
    <property type="nucleotide sequence ID" value="NZ_JBHSAZ010000107.1"/>
</dbReference>
<dbReference type="SUPFAM" id="SSF55961">
    <property type="entry name" value="Bet v1-like"/>
    <property type="match status" value="1"/>
</dbReference>
<dbReference type="InterPro" id="IPR005031">
    <property type="entry name" value="COQ10_START"/>
</dbReference>
<dbReference type="OrthoDB" id="156693at2"/>
<proteinExistence type="predicted"/>
<dbReference type="Pfam" id="PF03364">
    <property type="entry name" value="Polyketide_cyc"/>
    <property type="match status" value="1"/>
</dbReference>
<accession>A0A5S4GW49</accession>
<dbReference type="Gene3D" id="3.30.530.20">
    <property type="match status" value="1"/>
</dbReference>
<evidence type="ECO:0000259" key="1">
    <source>
        <dbReference type="Pfam" id="PF03364"/>
    </source>
</evidence>
<gene>
    <name evidence="2" type="ORF">ETD85_10000</name>
</gene>
<dbReference type="EMBL" id="VCKX01000022">
    <property type="protein sequence ID" value="TMR36721.1"/>
    <property type="molecule type" value="Genomic_DNA"/>
</dbReference>
<feature type="domain" description="Coenzyme Q-binding protein COQ10 START" evidence="1">
    <location>
        <begin position="11"/>
        <end position="119"/>
    </location>
</feature>
<dbReference type="AlphaFoldDB" id="A0A5S4GW49"/>
<dbReference type="CDD" id="cd08860">
    <property type="entry name" value="TcmN_ARO-CYC_like"/>
    <property type="match status" value="1"/>
</dbReference>
<keyword evidence="3" id="KW-1185">Reference proteome</keyword>
<organism evidence="2 3">
    <name type="scientific">Nonomuraea zeae</name>
    <dbReference type="NCBI Taxonomy" id="1642303"/>
    <lineage>
        <taxon>Bacteria</taxon>
        <taxon>Bacillati</taxon>
        <taxon>Actinomycetota</taxon>
        <taxon>Actinomycetes</taxon>
        <taxon>Streptosporangiales</taxon>
        <taxon>Streptosporangiaceae</taxon>
        <taxon>Nonomuraea</taxon>
    </lineage>
</organism>
<reference evidence="2 3" key="1">
    <citation type="submission" date="2019-05" db="EMBL/GenBank/DDBJ databases">
        <title>Draft genome sequence of Nonomuraea zeae DSM 100528.</title>
        <authorList>
            <person name="Saricaoglu S."/>
            <person name="Isik K."/>
        </authorList>
    </citation>
    <scope>NUCLEOTIDE SEQUENCE [LARGE SCALE GENOMIC DNA]</scope>
    <source>
        <strain evidence="2 3">DSM 100528</strain>
    </source>
</reference>
<protein>
    <submittedName>
        <fullName evidence="2">Polyketide cyclase</fullName>
    </submittedName>
</protein>
<evidence type="ECO:0000313" key="3">
    <source>
        <dbReference type="Proteomes" id="UP000306628"/>
    </source>
</evidence>
<sequence>MSGHTDNRIVIDAPIDLVWELTNDVANWPRLFTEYASAEILHREGHTVRFRLTMHPDEQGQVWSWVSERTADPATRTVRARRVETGPFEYMLIRWEYTQVAGGVQMRWIQNFGMKPSAPVDDEQMTARINRNSVREMGRIKSLVEQEAAARSLVR</sequence>